<gene>
    <name evidence="9" type="ORF">ACFPJ4_09260</name>
</gene>
<keyword evidence="5 7" id="KW-1133">Transmembrane helix</keyword>
<dbReference type="Gene3D" id="1.20.1250.20">
    <property type="entry name" value="MFS general substrate transporter like domains"/>
    <property type="match status" value="1"/>
</dbReference>
<comment type="caution">
    <text evidence="9">The sequence shown here is derived from an EMBL/GenBank/DDBJ whole genome shotgun (WGS) entry which is preliminary data.</text>
</comment>
<feature type="transmembrane region" description="Helical" evidence="7">
    <location>
        <begin position="12"/>
        <end position="29"/>
    </location>
</feature>
<evidence type="ECO:0000256" key="1">
    <source>
        <dbReference type="ARBA" id="ARBA00004651"/>
    </source>
</evidence>
<evidence type="ECO:0000256" key="5">
    <source>
        <dbReference type="ARBA" id="ARBA00022989"/>
    </source>
</evidence>
<name>A0ABW0NPD1_9MICO</name>
<dbReference type="Pfam" id="PF05977">
    <property type="entry name" value="MFS_3"/>
    <property type="match status" value="1"/>
</dbReference>
<dbReference type="SUPFAM" id="SSF103473">
    <property type="entry name" value="MFS general substrate transporter"/>
    <property type="match status" value="1"/>
</dbReference>
<organism evidence="9 10">
    <name type="scientific">Lysinimonas soli</name>
    <dbReference type="NCBI Taxonomy" id="1074233"/>
    <lineage>
        <taxon>Bacteria</taxon>
        <taxon>Bacillati</taxon>
        <taxon>Actinomycetota</taxon>
        <taxon>Actinomycetes</taxon>
        <taxon>Micrococcales</taxon>
        <taxon>Microbacteriaceae</taxon>
        <taxon>Lysinimonas</taxon>
    </lineage>
</organism>
<dbReference type="PANTHER" id="PTHR23513">
    <property type="entry name" value="INTEGRAL MEMBRANE EFFLUX PROTEIN-RELATED"/>
    <property type="match status" value="1"/>
</dbReference>
<accession>A0ABW0NPD1</accession>
<feature type="transmembrane region" description="Helical" evidence="7">
    <location>
        <begin position="156"/>
        <end position="176"/>
    </location>
</feature>
<keyword evidence="4 7" id="KW-0812">Transmembrane</keyword>
<protein>
    <submittedName>
        <fullName evidence="9">MFS transporter</fullName>
    </submittedName>
</protein>
<comment type="subcellular location">
    <subcellularLocation>
        <location evidence="1">Cell membrane</location>
        <topology evidence="1">Multi-pass membrane protein</topology>
    </subcellularLocation>
</comment>
<feature type="transmembrane region" description="Helical" evidence="7">
    <location>
        <begin position="345"/>
        <end position="368"/>
    </location>
</feature>
<dbReference type="PROSITE" id="PS50850">
    <property type="entry name" value="MFS"/>
    <property type="match status" value="1"/>
</dbReference>
<dbReference type="Proteomes" id="UP001596039">
    <property type="component" value="Unassembled WGS sequence"/>
</dbReference>
<evidence type="ECO:0000313" key="9">
    <source>
        <dbReference type="EMBL" id="MFC5502426.1"/>
    </source>
</evidence>
<keyword evidence="3" id="KW-1003">Cell membrane</keyword>
<keyword evidence="2" id="KW-0813">Transport</keyword>
<evidence type="ECO:0000256" key="4">
    <source>
        <dbReference type="ARBA" id="ARBA00022692"/>
    </source>
</evidence>
<dbReference type="InterPro" id="IPR020846">
    <property type="entry name" value="MFS_dom"/>
</dbReference>
<proteinExistence type="predicted"/>
<evidence type="ECO:0000313" key="10">
    <source>
        <dbReference type="Proteomes" id="UP001596039"/>
    </source>
</evidence>
<evidence type="ECO:0000259" key="8">
    <source>
        <dbReference type="PROSITE" id="PS50850"/>
    </source>
</evidence>
<sequence>MSSAFRSLGIFNYRLWFAGVTVSNVGTWMQRTAQDWVVLTELTHNDAGAVGVTMALQFGPQLVLVPITGLVADRMDPRRLLMITQGAMGAMGLGLGILTLTGVLQLWMMFLFALALGVAAAFDAPVRQTFVGSLVPQGFLSNAVGLNATSFNTARLIGPAVAGLLIAGVGSGWVFLTNALTFGATMLALAGLRTSELAPRTGIAKRRGQIRAGLAYVRGRPDLMVLFLMVFLMGTLGLNFPIFASTMASTTFHQGAGEFGILSSAFAVGSVVGALLAARREKPRFRTVGLSGAGFGFALIAAALMPSYLSFGLVLPLVGITSITMLNNANAYVQTTTPPELRGRVMSLYMAIFMGGTPIGAPLIGWVANVYGPRWGLIVGAFGGLLAALVALVWWTRSHKVRIRYPHEGWMPFGLEVTDDRDLATTEIAVIETEAQKG</sequence>
<dbReference type="CDD" id="cd06173">
    <property type="entry name" value="MFS_MefA_like"/>
    <property type="match status" value="1"/>
</dbReference>
<feature type="transmembrane region" description="Helical" evidence="7">
    <location>
        <begin position="49"/>
        <end position="72"/>
    </location>
</feature>
<dbReference type="PANTHER" id="PTHR23513:SF11">
    <property type="entry name" value="STAPHYLOFERRIN A TRANSPORTER"/>
    <property type="match status" value="1"/>
</dbReference>
<evidence type="ECO:0000256" key="3">
    <source>
        <dbReference type="ARBA" id="ARBA00022475"/>
    </source>
</evidence>
<dbReference type="RefSeq" id="WP_386740120.1">
    <property type="nucleotide sequence ID" value="NZ_JBHSMG010000002.1"/>
</dbReference>
<reference evidence="10" key="1">
    <citation type="journal article" date="2019" name="Int. J. Syst. Evol. Microbiol.">
        <title>The Global Catalogue of Microorganisms (GCM) 10K type strain sequencing project: providing services to taxonomists for standard genome sequencing and annotation.</title>
        <authorList>
            <consortium name="The Broad Institute Genomics Platform"/>
            <consortium name="The Broad Institute Genome Sequencing Center for Infectious Disease"/>
            <person name="Wu L."/>
            <person name="Ma J."/>
        </authorList>
    </citation>
    <scope>NUCLEOTIDE SEQUENCE [LARGE SCALE GENOMIC DNA]</scope>
    <source>
        <strain evidence="10">CGMCC 4.6997</strain>
    </source>
</reference>
<dbReference type="EMBL" id="JBHSMG010000002">
    <property type="protein sequence ID" value="MFC5502426.1"/>
    <property type="molecule type" value="Genomic_DNA"/>
</dbReference>
<keyword evidence="6 7" id="KW-0472">Membrane</keyword>
<keyword evidence="10" id="KW-1185">Reference proteome</keyword>
<feature type="transmembrane region" description="Helical" evidence="7">
    <location>
        <begin position="285"/>
        <end position="305"/>
    </location>
</feature>
<feature type="transmembrane region" description="Helical" evidence="7">
    <location>
        <begin position="93"/>
        <end position="122"/>
    </location>
</feature>
<evidence type="ECO:0000256" key="2">
    <source>
        <dbReference type="ARBA" id="ARBA00022448"/>
    </source>
</evidence>
<dbReference type="InterPro" id="IPR010290">
    <property type="entry name" value="TM_effector"/>
</dbReference>
<evidence type="ECO:0000256" key="7">
    <source>
        <dbReference type="SAM" id="Phobius"/>
    </source>
</evidence>
<feature type="transmembrane region" description="Helical" evidence="7">
    <location>
        <begin position="223"/>
        <end position="244"/>
    </location>
</feature>
<feature type="transmembrane region" description="Helical" evidence="7">
    <location>
        <begin position="259"/>
        <end position="278"/>
    </location>
</feature>
<feature type="transmembrane region" description="Helical" evidence="7">
    <location>
        <begin position="311"/>
        <end position="333"/>
    </location>
</feature>
<feature type="transmembrane region" description="Helical" evidence="7">
    <location>
        <begin position="374"/>
        <end position="395"/>
    </location>
</feature>
<dbReference type="InterPro" id="IPR036259">
    <property type="entry name" value="MFS_trans_sf"/>
</dbReference>
<evidence type="ECO:0000256" key="6">
    <source>
        <dbReference type="ARBA" id="ARBA00023136"/>
    </source>
</evidence>
<feature type="domain" description="Major facilitator superfamily (MFS) profile" evidence="8">
    <location>
        <begin position="1"/>
        <end position="399"/>
    </location>
</feature>